<feature type="compositionally biased region" description="Basic residues" evidence="1">
    <location>
        <begin position="116"/>
        <end position="136"/>
    </location>
</feature>
<dbReference type="EMBL" id="DF973124">
    <property type="protein sequence ID" value="GAU12595.1"/>
    <property type="molecule type" value="Genomic_DNA"/>
</dbReference>
<feature type="compositionally biased region" description="Acidic residues" evidence="1">
    <location>
        <begin position="69"/>
        <end position="98"/>
    </location>
</feature>
<proteinExistence type="predicted"/>
<evidence type="ECO:0000313" key="3">
    <source>
        <dbReference type="Proteomes" id="UP000242715"/>
    </source>
</evidence>
<reference evidence="3" key="1">
    <citation type="journal article" date="2017" name="Front. Plant Sci.">
        <title>Climate Clever Clovers: New Paradigm to Reduce the Environmental Footprint of Ruminants by Breeding Low Methanogenic Forages Utilizing Haplotype Variation.</title>
        <authorList>
            <person name="Kaur P."/>
            <person name="Appels R."/>
            <person name="Bayer P.E."/>
            <person name="Keeble-Gagnere G."/>
            <person name="Wang J."/>
            <person name="Hirakawa H."/>
            <person name="Shirasawa K."/>
            <person name="Vercoe P."/>
            <person name="Stefanova K."/>
            <person name="Durmic Z."/>
            <person name="Nichols P."/>
            <person name="Revell C."/>
            <person name="Isobe S.N."/>
            <person name="Edwards D."/>
            <person name="Erskine W."/>
        </authorList>
    </citation>
    <scope>NUCLEOTIDE SEQUENCE [LARGE SCALE GENOMIC DNA]</scope>
    <source>
        <strain evidence="3">cv. Daliak</strain>
    </source>
</reference>
<feature type="region of interest" description="Disordered" evidence="1">
    <location>
        <begin position="114"/>
        <end position="136"/>
    </location>
</feature>
<dbReference type="AlphaFoldDB" id="A0A2Z6MIH1"/>
<gene>
    <name evidence="2" type="ORF">TSUD_132050</name>
</gene>
<name>A0A2Z6MIH1_TRISU</name>
<evidence type="ECO:0000313" key="2">
    <source>
        <dbReference type="EMBL" id="GAU12595.1"/>
    </source>
</evidence>
<organism evidence="2 3">
    <name type="scientific">Trifolium subterraneum</name>
    <name type="common">Subterranean clover</name>
    <dbReference type="NCBI Taxonomy" id="3900"/>
    <lineage>
        <taxon>Eukaryota</taxon>
        <taxon>Viridiplantae</taxon>
        <taxon>Streptophyta</taxon>
        <taxon>Embryophyta</taxon>
        <taxon>Tracheophyta</taxon>
        <taxon>Spermatophyta</taxon>
        <taxon>Magnoliopsida</taxon>
        <taxon>eudicotyledons</taxon>
        <taxon>Gunneridae</taxon>
        <taxon>Pentapetalae</taxon>
        <taxon>rosids</taxon>
        <taxon>fabids</taxon>
        <taxon>Fabales</taxon>
        <taxon>Fabaceae</taxon>
        <taxon>Papilionoideae</taxon>
        <taxon>50 kb inversion clade</taxon>
        <taxon>NPAAA clade</taxon>
        <taxon>Hologalegina</taxon>
        <taxon>IRL clade</taxon>
        <taxon>Trifolieae</taxon>
        <taxon>Trifolium</taxon>
    </lineage>
</organism>
<keyword evidence="3" id="KW-1185">Reference proteome</keyword>
<dbReference type="OrthoDB" id="10586638at2759"/>
<protein>
    <submittedName>
        <fullName evidence="2">Uncharacterized protein</fullName>
    </submittedName>
</protein>
<accession>A0A2Z6MIH1</accession>
<evidence type="ECO:0000256" key="1">
    <source>
        <dbReference type="SAM" id="MobiDB-lite"/>
    </source>
</evidence>
<dbReference type="Proteomes" id="UP000242715">
    <property type="component" value="Unassembled WGS sequence"/>
</dbReference>
<sequence length="185" mass="20930">MEADEELAFFDEMKQLFSALNARNVSMTKTKRIAKSILVEELAKKILAKRPKVEKNLKKLTGKRTATGNDDEVQNVDSDVDSDVGSDIDSDESEEDSINDVQVQKAVQMQNVAKNFHGKAKKKNNNPKKNKGGRKSCKQVECKQTECASCMRYHDDPEAQRSIQTFKRIQPRENVNFFVRDCGGN</sequence>
<feature type="region of interest" description="Disordered" evidence="1">
    <location>
        <begin position="53"/>
        <end position="99"/>
    </location>
</feature>